<feature type="region of interest" description="Disordered" evidence="1">
    <location>
        <begin position="60"/>
        <end position="245"/>
    </location>
</feature>
<name>A0ABN9XD72_9DINO</name>
<feature type="compositionally biased region" description="Basic and acidic residues" evidence="1">
    <location>
        <begin position="371"/>
        <end position="391"/>
    </location>
</feature>
<evidence type="ECO:0000256" key="1">
    <source>
        <dbReference type="SAM" id="MobiDB-lite"/>
    </source>
</evidence>
<feature type="non-terminal residue" evidence="2">
    <location>
        <position position="1"/>
    </location>
</feature>
<reference evidence="2" key="1">
    <citation type="submission" date="2023-10" db="EMBL/GenBank/DDBJ databases">
        <authorList>
            <person name="Chen Y."/>
            <person name="Shah S."/>
            <person name="Dougan E. K."/>
            <person name="Thang M."/>
            <person name="Chan C."/>
        </authorList>
    </citation>
    <scope>NUCLEOTIDE SEQUENCE [LARGE SCALE GENOMIC DNA]</scope>
</reference>
<gene>
    <name evidence="2" type="ORF">PCOR1329_LOCUS75576</name>
</gene>
<feature type="compositionally biased region" description="Polar residues" evidence="1">
    <location>
        <begin position="394"/>
        <end position="403"/>
    </location>
</feature>
<comment type="caution">
    <text evidence="2">The sequence shown here is derived from an EMBL/GenBank/DDBJ whole genome shotgun (WGS) entry which is preliminary data.</text>
</comment>
<feature type="compositionally biased region" description="Basic and acidic residues" evidence="1">
    <location>
        <begin position="110"/>
        <end position="119"/>
    </location>
</feature>
<dbReference type="EMBL" id="CAUYUJ010020326">
    <property type="protein sequence ID" value="CAK0897381.1"/>
    <property type="molecule type" value="Genomic_DNA"/>
</dbReference>
<dbReference type="Proteomes" id="UP001189429">
    <property type="component" value="Unassembled WGS sequence"/>
</dbReference>
<proteinExistence type="predicted"/>
<accession>A0ABN9XD72</accession>
<feature type="compositionally biased region" description="Basic residues" evidence="1">
    <location>
        <begin position="178"/>
        <end position="192"/>
    </location>
</feature>
<keyword evidence="3" id="KW-1185">Reference proteome</keyword>
<feature type="compositionally biased region" description="Low complexity" evidence="1">
    <location>
        <begin position="63"/>
        <end position="84"/>
    </location>
</feature>
<feature type="compositionally biased region" description="Basic and acidic residues" evidence="1">
    <location>
        <begin position="143"/>
        <end position="156"/>
    </location>
</feature>
<sequence length="454" mass="48520">RGLHDVAFNVVALDLRGPRCRRRRRARRGRQGACSIRGARVAGRRGRLRARHLVDLPAGGAGAEAAAPTSSSARGAPPTRAAAGVHPGARGEPAGRSRRPCPTRSPSPNRRPEAAELPRGRGARRAVELGSTLRGSDEDDGLDAERHLDSGRRASEARAAAAEAGLRGDPRHADDSPRRRRKVSRRLRRSRRAPPTGPQSRPGSAGRRSLLDEPGALAQPRHRGGRRLSGAAAREEGARAPGEAVRDAGACEAAAAAEAPLPAWAARSLDDSAAEKARREDYAGAIQACLPVLAGPGPAITLLQELCASWEKAVHQQLQVYINQLEALEERCSGEAASAERGRQDLEWRVLKSDSELRSCMEELRMEKGCSEEWRRQAEGRSTELEAEKHPGQARSTNASSYTGAGGRRSASPLRPLRFARLARHAGEGGGHCRPDPQSLALVVGVLFGPRMGP</sequence>
<evidence type="ECO:0000313" key="3">
    <source>
        <dbReference type="Proteomes" id="UP001189429"/>
    </source>
</evidence>
<organism evidence="2 3">
    <name type="scientific">Prorocentrum cordatum</name>
    <dbReference type="NCBI Taxonomy" id="2364126"/>
    <lineage>
        <taxon>Eukaryota</taxon>
        <taxon>Sar</taxon>
        <taxon>Alveolata</taxon>
        <taxon>Dinophyceae</taxon>
        <taxon>Prorocentrales</taxon>
        <taxon>Prorocentraceae</taxon>
        <taxon>Prorocentrum</taxon>
    </lineage>
</organism>
<feature type="compositionally biased region" description="Basic and acidic residues" evidence="1">
    <location>
        <begin position="166"/>
        <end position="177"/>
    </location>
</feature>
<protein>
    <submittedName>
        <fullName evidence="2">Uncharacterized protein</fullName>
    </submittedName>
</protein>
<evidence type="ECO:0000313" key="2">
    <source>
        <dbReference type="EMBL" id="CAK0897381.1"/>
    </source>
</evidence>
<feature type="region of interest" description="Disordered" evidence="1">
    <location>
        <begin position="371"/>
        <end position="416"/>
    </location>
</feature>